<keyword evidence="3" id="KW-1185">Reference proteome</keyword>
<name>A0A8X6IRN1_9ARAC</name>
<evidence type="ECO:0000313" key="2">
    <source>
        <dbReference type="EMBL" id="GFS57013.1"/>
    </source>
</evidence>
<sequence length="139" mass="15870">MYGSLILVVVSFAFVQVNGDCNPGKYLVTMEKKELIDVVDCISKSKDPLLCSKFAACERLMSPRVLFALEECKREVVPDGIKRCTPYSIVFESKEVPEKIFDCVVEKTDKLTLPEKKIMLNFEECTKILFEESCEKKKL</sequence>
<feature type="signal peptide" evidence="1">
    <location>
        <begin position="1"/>
        <end position="19"/>
    </location>
</feature>
<comment type="caution">
    <text evidence="2">The sequence shown here is derived from an EMBL/GenBank/DDBJ whole genome shotgun (WGS) entry which is preliminary data.</text>
</comment>
<evidence type="ECO:0000313" key="3">
    <source>
        <dbReference type="Proteomes" id="UP000886998"/>
    </source>
</evidence>
<feature type="chain" id="PRO_5036454623" evidence="1">
    <location>
        <begin position="20"/>
        <end position="139"/>
    </location>
</feature>
<accession>A0A8X6IRN1</accession>
<organism evidence="2 3">
    <name type="scientific">Trichonephila inaurata madagascariensis</name>
    <dbReference type="NCBI Taxonomy" id="2747483"/>
    <lineage>
        <taxon>Eukaryota</taxon>
        <taxon>Metazoa</taxon>
        <taxon>Ecdysozoa</taxon>
        <taxon>Arthropoda</taxon>
        <taxon>Chelicerata</taxon>
        <taxon>Arachnida</taxon>
        <taxon>Araneae</taxon>
        <taxon>Araneomorphae</taxon>
        <taxon>Entelegynae</taxon>
        <taxon>Araneoidea</taxon>
        <taxon>Nephilidae</taxon>
        <taxon>Trichonephila</taxon>
        <taxon>Trichonephila inaurata</taxon>
    </lineage>
</organism>
<dbReference type="AlphaFoldDB" id="A0A8X6IRN1"/>
<reference evidence="2" key="1">
    <citation type="submission" date="2020-08" db="EMBL/GenBank/DDBJ databases">
        <title>Multicomponent nature underlies the extraordinary mechanical properties of spider dragline silk.</title>
        <authorList>
            <person name="Kono N."/>
            <person name="Nakamura H."/>
            <person name="Mori M."/>
            <person name="Yoshida Y."/>
            <person name="Ohtoshi R."/>
            <person name="Malay A.D."/>
            <person name="Moran D.A.P."/>
            <person name="Tomita M."/>
            <person name="Numata K."/>
            <person name="Arakawa K."/>
        </authorList>
    </citation>
    <scope>NUCLEOTIDE SEQUENCE</scope>
</reference>
<dbReference type="Proteomes" id="UP000886998">
    <property type="component" value="Unassembled WGS sequence"/>
</dbReference>
<keyword evidence="1" id="KW-0732">Signal</keyword>
<evidence type="ECO:0000256" key="1">
    <source>
        <dbReference type="SAM" id="SignalP"/>
    </source>
</evidence>
<gene>
    <name evidence="2" type="primary">AVEN_203773_1</name>
    <name evidence="2" type="ORF">TNIN_76031</name>
</gene>
<protein>
    <submittedName>
        <fullName evidence="2">Uncharacterized protein</fullName>
    </submittedName>
</protein>
<proteinExistence type="predicted"/>
<dbReference type="OrthoDB" id="6412666at2759"/>
<dbReference type="EMBL" id="BMAV01027183">
    <property type="protein sequence ID" value="GFS57013.1"/>
    <property type="molecule type" value="Genomic_DNA"/>
</dbReference>